<proteinExistence type="predicted"/>
<evidence type="ECO:0000256" key="1">
    <source>
        <dbReference type="SAM" id="Phobius"/>
    </source>
</evidence>
<evidence type="ECO:0000313" key="2">
    <source>
        <dbReference type="EMBL" id="MBG0569067.1"/>
    </source>
</evidence>
<dbReference type="PANTHER" id="PTHR39165:SF1">
    <property type="entry name" value="DUF456 DOMAIN-CONTAINING PROTEIN"/>
    <property type="match status" value="1"/>
</dbReference>
<protein>
    <submittedName>
        <fullName evidence="2">DUF456 domain-containing protein</fullName>
    </submittedName>
</protein>
<dbReference type="Pfam" id="PF04306">
    <property type="entry name" value="DUF456"/>
    <property type="match status" value="1"/>
</dbReference>
<evidence type="ECO:0000313" key="3">
    <source>
        <dbReference type="Proteomes" id="UP000598146"/>
    </source>
</evidence>
<keyword evidence="1" id="KW-0472">Membrane</keyword>
<accession>A0A931G3N8</accession>
<feature type="transmembrane region" description="Helical" evidence="1">
    <location>
        <begin position="7"/>
        <end position="35"/>
    </location>
</feature>
<keyword evidence="1" id="KW-0812">Transmembrane</keyword>
<keyword evidence="1" id="KW-1133">Transmembrane helix</keyword>
<sequence>MDLTDTAGLVALLAGLLIATGVIGVMLPVLPGLLLSWSGVLLWTLLGGGGAGVRWAILVVATLIAGAGLVIKFLWPGKRLKSTGVPTSALMAGGVLGLIGFFVIPVIGLVLGFLLGVWLVELNRVGHERAWPSTRSAFAAVGLSLLVEFAAALAIAVVFVLGLIIA</sequence>
<feature type="transmembrane region" description="Helical" evidence="1">
    <location>
        <begin position="140"/>
        <end position="165"/>
    </location>
</feature>
<dbReference type="PANTHER" id="PTHR39165">
    <property type="entry name" value="IG HYPOTHETICAL 17883"/>
    <property type="match status" value="1"/>
</dbReference>
<keyword evidence="3" id="KW-1185">Reference proteome</keyword>
<comment type="caution">
    <text evidence="2">The sequence shown here is derived from an EMBL/GenBank/DDBJ whole genome shotgun (WGS) entry which is preliminary data.</text>
</comment>
<dbReference type="InterPro" id="IPR007403">
    <property type="entry name" value="DUF456"/>
</dbReference>
<dbReference type="AlphaFoldDB" id="A0A931G3N8"/>
<name>A0A931G3N8_9ACTN</name>
<dbReference type="EMBL" id="JADQTO010000052">
    <property type="protein sequence ID" value="MBG0569067.1"/>
    <property type="molecule type" value="Genomic_DNA"/>
</dbReference>
<feature type="transmembrane region" description="Helical" evidence="1">
    <location>
        <begin position="95"/>
        <end position="120"/>
    </location>
</feature>
<reference evidence="2" key="1">
    <citation type="submission" date="2020-11" db="EMBL/GenBank/DDBJ databases">
        <title>Isolation and identification of active actinomycetes.</title>
        <authorList>
            <person name="Sun X."/>
        </authorList>
    </citation>
    <scope>NUCLEOTIDE SEQUENCE</scope>
    <source>
        <strain evidence="2">NEAU-A11</strain>
    </source>
</reference>
<organism evidence="2 3">
    <name type="scientific">Actinoplanes aureus</name>
    <dbReference type="NCBI Taxonomy" id="2792083"/>
    <lineage>
        <taxon>Bacteria</taxon>
        <taxon>Bacillati</taxon>
        <taxon>Actinomycetota</taxon>
        <taxon>Actinomycetes</taxon>
        <taxon>Micromonosporales</taxon>
        <taxon>Micromonosporaceae</taxon>
        <taxon>Actinoplanes</taxon>
    </lineage>
</organism>
<dbReference type="Proteomes" id="UP000598146">
    <property type="component" value="Unassembled WGS sequence"/>
</dbReference>
<feature type="transmembrane region" description="Helical" evidence="1">
    <location>
        <begin position="55"/>
        <end position="75"/>
    </location>
</feature>
<dbReference type="RefSeq" id="WP_196420834.1">
    <property type="nucleotide sequence ID" value="NZ_JADQTO010000052.1"/>
</dbReference>
<gene>
    <name evidence="2" type="ORF">I4J89_47430</name>
</gene>